<gene>
    <name evidence="6" type="ORF">QQX98_002885</name>
</gene>
<keyword evidence="4" id="KW-0804">Transcription</keyword>
<dbReference type="EMBL" id="JAZAVJ010000031">
    <property type="protein sequence ID" value="KAK7420230.1"/>
    <property type="molecule type" value="Genomic_DNA"/>
</dbReference>
<dbReference type="PANTHER" id="PTHR47338:SF5">
    <property type="entry name" value="ZN(II)2CYS6 TRANSCRIPTION FACTOR (EUROFUNG)"/>
    <property type="match status" value="1"/>
</dbReference>
<accession>A0ABR1HH53</accession>
<reference evidence="6 7" key="1">
    <citation type="journal article" date="2025" name="Microbiol. Resour. Announc.">
        <title>Draft genome sequences for Neonectria magnoliae and Neonectria punicea, canker pathogens of Liriodendron tulipifera and Acer saccharum in West Virginia.</title>
        <authorList>
            <person name="Petronek H.M."/>
            <person name="Kasson M.T."/>
            <person name="Metheny A.M."/>
            <person name="Stauder C.M."/>
            <person name="Lovett B."/>
            <person name="Lynch S.C."/>
            <person name="Garnas J.R."/>
            <person name="Kasson L.R."/>
            <person name="Stajich J.E."/>
        </authorList>
    </citation>
    <scope>NUCLEOTIDE SEQUENCE [LARGE SCALE GENOMIC DNA]</scope>
    <source>
        <strain evidence="6 7">NRRL 64653</strain>
    </source>
</reference>
<evidence type="ECO:0000313" key="6">
    <source>
        <dbReference type="EMBL" id="KAK7420230.1"/>
    </source>
</evidence>
<sequence>MDRLVFCGKPQPFMRSVAGLYAHWPVSEEDFAFGQPSGQRRRTDEEQGLLDHMKGDSNDYYGILVRGFEIWAGILKWVVGGVRRLPGMSLPKIHPWVEGSPWRLLYDELQAWTRLQDRRLHYVEGSPSNHAALGQAGAFYYLNLISYVSLIFLEQEYMLFLPASENKPPGPVHPPLLPISAPSGWWHDRADELFTTAAKILSLMQELENAYREGTGGDTQAWTENVPGDWCQSWPLWGQQQNLPYEVGGYPLIITWICFSAGNN</sequence>
<keyword evidence="2" id="KW-0479">Metal-binding</keyword>
<comment type="subcellular location">
    <subcellularLocation>
        <location evidence="1">Nucleus</location>
    </subcellularLocation>
</comment>
<protein>
    <submittedName>
        <fullName evidence="6">Uncharacterized protein</fullName>
    </submittedName>
</protein>
<keyword evidence="7" id="KW-1185">Reference proteome</keyword>
<dbReference type="PANTHER" id="PTHR47338">
    <property type="entry name" value="ZN(II)2CYS6 TRANSCRIPTION FACTOR (EUROFUNG)-RELATED"/>
    <property type="match status" value="1"/>
</dbReference>
<evidence type="ECO:0000256" key="3">
    <source>
        <dbReference type="ARBA" id="ARBA00023015"/>
    </source>
</evidence>
<evidence type="ECO:0000313" key="7">
    <source>
        <dbReference type="Proteomes" id="UP001498476"/>
    </source>
</evidence>
<dbReference type="InterPro" id="IPR050815">
    <property type="entry name" value="TF_fung"/>
</dbReference>
<name>A0ABR1HH53_9HYPO</name>
<evidence type="ECO:0000256" key="1">
    <source>
        <dbReference type="ARBA" id="ARBA00004123"/>
    </source>
</evidence>
<proteinExistence type="predicted"/>
<evidence type="ECO:0000256" key="2">
    <source>
        <dbReference type="ARBA" id="ARBA00022723"/>
    </source>
</evidence>
<keyword evidence="5" id="KW-0539">Nucleus</keyword>
<comment type="caution">
    <text evidence="6">The sequence shown here is derived from an EMBL/GenBank/DDBJ whole genome shotgun (WGS) entry which is preliminary data.</text>
</comment>
<organism evidence="6 7">
    <name type="scientific">Neonectria punicea</name>
    <dbReference type="NCBI Taxonomy" id="979145"/>
    <lineage>
        <taxon>Eukaryota</taxon>
        <taxon>Fungi</taxon>
        <taxon>Dikarya</taxon>
        <taxon>Ascomycota</taxon>
        <taxon>Pezizomycotina</taxon>
        <taxon>Sordariomycetes</taxon>
        <taxon>Hypocreomycetidae</taxon>
        <taxon>Hypocreales</taxon>
        <taxon>Nectriaceae</taxon>
        <taxon>Neonectria</taxon>
    </lineage>
</organism>
<evidence type="ECO:0000256" key="4">
    <source>
        <dbReference type="ARBA" id="ARBA00023163"/>
    </source>
</evidence>
<evidence type="ECO:0000256" key="5">
    <source>
        <dbReference type="ARBA" id="ARBA00023242"/>
    </source>
</evidence>
<dbReference type="Proteomes" id="UP001498476">
    <property type="component" value="Unassembled WGS sequence"/>
</dbReference>
<keyword evidence="3" id="KW-0805">Transcription regulation</keyword>